<dbReference type="GO" id="GO:0003700">
    <property type="term" value="F:DNA-binding transcription factor activity"/>
    <property type="evidence" value="ECO:0007669"/>
    <property type="project" value="InterPro"/>
</dbReference>
<protein>
    <submittedName>
        <fullName evidence="3">MerR family transcriptional regulator</fullName>
    </submittedName>
</protein>
<dbReference type="EMBL" id="CP017248">
    <property type="protein sequence ID" value="AOR33771.1"/>
    <property type="molecule type" value="Genomic_DNA"/>
</dbReference>
<dbReference type="PANTHER" id="PTHR30204:SF93">
    <property type="entry name" value="HTH MERR-TYPE DOMAIN-CONTAINING PROTEIN"/>
    <property type="match status" value="1"/>
</dbReference>
<keyword evidence="4" id="KW-1185">Reference proteome</keyword>
<sequence length="314" mass="34340">MHSGASYSIGELARRTGMSVKTIRFYSDQGLVMPESRTPAGYRRYGPEAVARLTLVRTLRELGLGLEVIRRIVDRPVALGRIAAEQAAALDVQISVLRLRRAVLSAVAARREPTFEEMELMHRLATLSAAERKRLIDGFLDAVFDAPQPSEAGFRRSLTPELPDRPTEEQVAAWVELAELSLDDGFRAAVRRLVREHAGDRAGPAGDVGAPPVPEVVAVARDVVNIALVSGTRPEAPEADPVVATLVARCAHASGHRGPDSPHAWLLRRLEAAREPRRDTYLRLLARINGWPAPEPLTPVIDWAVTALRIRAVA</sequence>
<dbReference type="PROSITE" id="PS50937">
    <property type="entry name" value="HTH_MERR_2"/>
    <property type="match status" value="1"/>
</dbReference>
<dbReference type="PRINTS" id="PR00040">
    <property type="entry name" value="HTHMERR"/>
</dbReference>
<name>A0A1D7YDZ1_9ACTN</name>
<evidence type="ECO:0000259" key="2">
    <source>
        <dbReference type="PROSITE" id="PS50937"/>
    </source>
</evidence>
<reference evidence="4" key="1">
    <citation type="submission" date="2016-09" db="EMBL/GenBank/DDBJ databases">
        <title>Streptomyces puniciscabiei strain:TW1S1 Genome sequencing and assembly.</title>
        <authorList>
            <person name="Kim M.-K."/>
            <person name="Kim S.B."/>
        </authorList>
    </citation>
    <scope>NUCLEOTIDE SEQUENCE [LARGE SCALE GENOMIC DNA]</scope>
    <source>
        <strain evidence="4">TW1S1</strain>
    </source>
</reference>
<dbReference type="Proteomes" id="UP000094960">
    <property type="component" value="Chromosome"/>
</dbReference>
<evidence type="ECO:0000313" key="4">
    <source>
        <dbReference type="Proteomes" id="UP000094960"/>
    </source>
</evidence>
<dbReference type="InterPro" id="IPR047057">
    <property type="entry name" value="MerR_fam"/>
</dbReference>
<accession>A0A1D7YDZ1</accession>
<dbReference type="KEGG" id="spun:BFF78_24335"/>
<keyword evidence="1" id="KW-0238">DNA-binding</keyword>
<gene>
    <name evidence="3" type="ORF">BFF78_24335</name>
</gene>
<dbReference type="GO" id="GO:0003677">
    <property type="term" value="F:DNA binding"/>
    <property type="evidence" value="ECO:0007669"/>
    <property type="project" value="UniProtKB-KW"/>
</dbReference>
<evidence type="ECO:0000256" key="1">
    <source>
        <dbReference type="ARBA" id="ARBA00023125"/>
    </source>
</evidence>
<dbReference type="SUPFAM" id="SSF46955">
    <property type="entry name" value="Putative DNA-binding domain"/>
    <property type="match status" value="1"/>
</dbReference>
<dbReference type="Gene3D" id="1.10.1660.10">
    <property type="match status" value="1"/>
</dbReference>
<dbReference type="PANTHER" id="PTHR30204">
    <property type="entry name" value="REDOX-CYCLING DRUG-SENSING TRANSCRIPTIONAL ACTIVATOR SOXR"/>
    <property type="match status" value="1"/>
</dbReference>
<dbReference type="InterPro" id="IPR009061">
    <property type="entry name" value="DNA-bd_dom_put_sf"/>
</dbReference>
<dbReference type="InterPro" id="IPR000551">
    <property type="entry name" value="MerR-type_HTH_dom"/>
</dbReference>
<dbReference type="Pfam" id="PF13411">
    <property type="entry name" value="MerR_1"/>
    <property type="match status" value="1"/>
</dbReference>
<dbReference type="AlphaFoldDB" id="A0A1D7YDZ1"/>
<evidence type="ECO:0000313" key="3">
    <source>
        <dbReference type="EMBL" id="AOR33771.1"/>
    </source>
</evidence>
<organism evidence="3 4">
    <name type="scientific">Streptomyces fodineus</name>
    <dbReference type="NCBI Taxonomy" id="1904616"/>
    <lineage>
        <taxon>Bacteria</taxon>
        <taxon>Bacillati</taxon>
        <taxon>Actinomycetota</taxon>
        <taxon>Actinomycetes</taxon>
        <taxon>Kitasatosporales</taxon>
        <taxon>Streptomycetaceae</taxon>
        <taxon>Streptomyces</taxon>
    </lineage>
</organism>
<dbReference type="SMART" id="SM00422">
    <property type="entry name" value="HTH_MERR"/>
    <property type="match status" value="1"/>
</dbReference>
<feature type="domain" description="HTH merR-type" evidence="2">
    <location>
        <begin position="6"/>
        <end position="75"/>
    </location>
</feature>
<proteinExistence type="predicted"/>
<dbReference type="RefSeq" id="WP_069780336.1">
    <property type="nucleotide sequence ID" value="NZ_CP017248.1"/>
</dbReference>
<dbReference type="CDD" id="cd00592">
    <property type="entry name" value="HTH_MerR-like"/>
    <property type="match status" value="1"/>
</dbReference>